<proteinExistence type="predicted"/>
<feature type="non-terminal residue" evidence="2">
    <location>
        <position position="49"/>
    </location>
</feature>
<dbReference type="AlphaFoldDB" id="A0A9Q4HR98"/>
<dbReference type="Gene3D" id="3.30.460.30">
    <property type="entry name" value="Glutamyl-tRNA reductase, N-terminal domain"/>
    <property type="match status" value="1"/>
</dbReference>
<accession>A0A9Q4HR98</accession>
<gene>
    <name evidence="2" type="ORF">MOE99_08730</name>
</gene>
<dbReference type="InterPro" id="IPR036343">
    <property type="entry name" value="GluRdtase_N_sf"/>
</dbReference>
<sequence length="49" mass="5540">MHILVVGVDYKSAPIEIREKVSFQPNELAEAMVQLKEEKSILENIIVST</sequence>
<protein>
    <submittedName>
        <fullName evidence="2">Glutamyl-tRNA reductase</fullName>
    </submittedName>
</protein>
<evidence type="ECO:0000259" key="1">
    <source>
        <dbReference type="Pfam" id="PF05201"/>
    </source>
</evidence>
<organism evidence="2 3">
    <name type="scientific">Bacillus inaquosorum</name>
    <dbReference type="NCBI Taxonomy" id="483913"/>
    <lineage>
        <taxon>Bacteria</taxon>
        <taxon>Bacillati</taxon>
        <taxon>Bacillota</taxon>
        <taxon>Bacilli</taxon>
        <taxon>Bacillales</taxon>
        <taxon>Bacillaceae</taxon>
        <taxon>Bacillus</taxon>
    </lineage>
</organism>
<name>A0A9Q4HR98_9BACI</name>
<evidence type="ECO:0000313" key="2">
    <source>
        <dbReference type="EMBL" id="MCY9229450.1"/>
    </source>
</evidence>
<dbReference type="GO" id="GO:0050661">
    <property type="term" value="F:NADP binding"/>
    <property type="evidence" value="ECO:0007669"/>
    <property type="project" value="InterPro"/>
</dbReference>
<dbReference type="SUPFAM" id="SSF69742">
    <property type="entry name" value="Glutamyl tRNA-reductase catalytic, N-terminal domain"/>
    <property type="match status" value="1"/>
</dbReference>
<dbReference type="GO" id="GO:0033014">
    <property type="term" value="P:tetrapyrrole biosynthetic process"/>
    <property type="evidence" value="ECO:0007669"/>
    <property type="project" value="InterPro"/>
</dbReference>
<feature type="domain" description="Glutamyl-tRNA reductase N-terminal" evidence="1">
    <location>
        <begin position="6"/>
        <end position="49"/>
    </location>
</feature>
<dbReference type="GO" id="GO:0008883">
    <property type="term" value="F:glutamyl-tRNA reductase activity"/>
    <property type="evidence" value="ECO:0007669"/>
    <property type="project" value="InterPro"/>
</dbReference>
<comment type="caution">
    <text evidence="2">The sequence shown here is derived from an EMBL/GenBank/DDBJ whole genome shotgun (WGS) entry which is preliminary data.</text>
</comment>
<dbReference type="InterPro" id="IPR015895">
    <property type="entry name" value="4pyrrol_synth_GluRdtase_N"/>
</dbReference>
<dbReference type="Pfam" id="PF05201">
    <property type="entry name" value="GlutR_N"/>
    <property type="match status" value="1"/>
</dbReference>
<dbReference type="EMBL" id="JALAXJ010000008">
    <property type="protein sequence ID" value="MCY9229450.1"/>
    <property type="molecule type" value="Genomic_DNA"/>
</dbReference>
<evidence type="ECO:0000313" key="3">
    <source>
        <dbReference type="Proteomes" id="UP001066278"/>
    </source>
</evidence>
<reference evidence="2" key="1">
    <citation type="submission" date="2022-02" db="EMBL/GenBank/DDBJ databases">
        <title>Crop Bioprotection Bacillus Genome Sequencing.</title>
        <authorList>
            <person name="Dunlap C."/>
        </authorList>
    </citation>
    <scope>NUCLEOTIDE SEQUENCE</scope>
    <source>
        <strain evidence="2">T20C13</strain>
    </source>
</reference>
<dbReference type="Proteomes" id="UP001066278">
    <property type="component" value="Unassembled WGS sequence"/>
</dbReference>